<proteinExistence type="inferred from homology"/>
<organism evidence="4 5">
    <name type="scientific">Aspergillus keveii</name>
    <dbReference type="NCBI Taxonomy" id="714993"/>
    <lineage>
        <taxon>Eukaryota</taxon>
        <taxon>Fungi</taxon>
        <taxon>Dikarya</taxon>
        <taxon>Ascomycota</taxon>
        <taxon>Pezizomycotina</taxon>
        <taxon>Eurotiomycetes</taxon>
        <taxon>Eurotiomycetidae</taxon>
        <taxon>Eurotiales</taxon>
        <taxon>Aspergillaceae</taxon>
        <taxon>Aspergillus</taxon>
        <taxon>Aspergillus subgen. Nidulantes</taxon>
    </lineage>
</organism>
<dbReference type="InterPro" id="IPR036291">
    <property type="entry name" value="NAD(P)-bd_dom_sf"/>
</dbReference>
<dbReference type="Proteomes" id="UP001610563">
    <property type="component" value="Unassembled WGS sequence"/>
</dbReference>
<dbReference type="InterPro" id="IPR002347">
    <property type="entry name" value="SDR_fam"/>
</dbReference>
<evidence type="ECO:0000256" key="2">
    <source>
        <dbReference type="ARBA" id="ARBA00023002"/>
    </source>
</evidence>
<comment type="caution">
    <text evidence="4">The sequence shown here is derived from an EMBL/GenBank/DDBJ whole genome shotgun (WGS) entry which is preliminary data.</text>
</comment>
<feature type="region of interest" description="Disordered" evidence="3">
    <location>
        <begin position="158"/>
        <end position="177"/>
    </location>
</feature>
<sequence>MIISKPVLVVIGSGGIGIAIARRLGSGSHIILADFSPNQLESASSILCAEGYSAETVQTDISNLESVQDLARRAAQAGRIGVIAHTAGLSPQQASPDRIYHVNLLGTAFIIDCFLEVASAGTALVVMGSMAGHAMQGSLSPEFERHLATSPVEKLMLHRDLGSTPPGTGDRRECDGDDPNPAAETLLRVQAYGTSKRGNILRVQAAALAWSRRGARINSVSPGMIMTAMGRQELDGPFGAHVRGEIERSPAGRLGTADDVANVVAFLAGREAAYITGNDILVDGGWTWSRKWIGHIE</sequence>
<dbReference type="CDD" id="cd05233">
    <property type="entry name" value="SDR_c"/>
    <property type="match status" value="1"/>
</dbReference>
<keyword evidence="2" id="KW-0560">Oxidoreductase</keyword>
<evidence type="ECO:0000256" key="1">
    <source>
        <dbReference type="ARBA" id="ARBA00006484"/>
    </source>
</evidence>
<dbReference type="PANTHER" id="PTHR24321:SF14">
    <property type="entry name" value="SHORT-CHAIN TYPE DEHYDROGENASE_REDUCTASE BLR2146-RELATED"/>
    <property type="match status" value="1"/>
</dbReference>
<dbReference type="EMBL" id="JBFTWV010000122">
    <property type="protein sequence ID" value="KAL2786281.1"/>
    <property type="molecule type" value="Genomic_DNA"/>
</dbReference>
<dbReference type="PRINTS" id="PR00081">
    <property type="entry name" value="GDHRDH"/>
</dbReference>
<name>A0ABR4FSP9_9EURO</name>
<reference evidence="4 5" key="1">
    <citation type="submission" date="2024-07" db="EMBL/GenBank/DDBJ databases">
        <title>Section-level genome sequencing and comparative genomics of Aspergillus sections Usti and Cavernicolus.</title>
        <authorList>
            <consortium name="Lawrence Berkeley National Laboratory"/>
            <person name="Nybo J.L."/>
            <person name="Vesth T.C."/>
            <person name="Theobald S."/>
            <person name="Frisvad J.C."/>
            <person name="Larsen T.O."/>
            <person name="Kjaerboelling I."/>
            <person name="Rothschild-Mancinelli K."/>
            <person name="Lyhne E.K."/>
            <person name="Kogle M.E."/>
            <person name="Barry K."/>
            <person name="Clum A."/>
            <person name="Na H."/>
            <person name="Ledsgaard L."/>
            <person name="Lin J."/>
            <person name="Lipzen A."/>
            <person name="Kuo A."/>
            <person name="Riley R."/>
            <person name="Mondo S."/>
            <person name="Labutti K."/>
            <person name="Haridas S."/>
            <person name="Pangalinan J."/>
            <person name="Salamov A.A."/>
            <person name="Simmons B.A."/>
            <person name="Magnuson J.K."/>
            <person name="Chen J."/>
            <person name="Drula E."/>
            <person name="Henrissat B."/>
            <person name="Wiebenga A."/>
            <person name="Lubbers R.J."/>
            <person name="Gomes A.C."/>
            <person name="Makela M.R."/>
            <person name="Stajich J."/>
            <person name="Grigoriev I.V."/>
            <person name="Mortensen U.H."/>
            <person name="De Vries R.P."/>
            <person name="Baker S.E."/>
            <person name="Andersen M.R."/>
        </authorList>
    </citation>
    <scope>NUCLEOTIDE SEQUENCE [LARGE SCALE GENOMIC DNA]</scope>
    <source>
        <strain evidence="4 5">CBS 209.92</strain>
    </source>
</reference>
<keyword evidence="5" id="KW-1185">Reference proteome</keyword>
<dbReference type="Gene3D" id="3.40.50.720">
    <property type="entry name" value="NAD(P)-binding Rossmann-like Domain"/>
    <property type="match status" value="1"/>
</dbReference>
<dbReference type="Pfam" id="PF00106">
    <property type="entry name" value="adh_short"/>
    <property type="match status" value="1"/>
</dbReference>
<evidence type="ECO:0000313" key="4">
    <source>
        <dbReference type="EMBL" id="KAL2786281.1"/>
    </source>
</evidence>
<dbReference type="PANTHER" id="PTHR24321">
    <property type="entry name" value="DEHYDROGENASES, SHORT CHAIN"/>
    <property type="match status" value="1"/>
</dbReference>
<gene>
    <name evidence="4" type="ORF">BJX66DRAFT_346970</name>
</gene>
<dbReference type="SUPFAM" id="SSF51735">
    <property type="entry name" value="NAD(P)-binding Rossmann-fold domains"/>
    <property type="match status" value="1"/>
</dbReference>
<protein>
    <submittedName>
        <fullName evidence="4">Uncharacterized protein</fullName>
    </submittedName>
</protein>
<evidence type="ECO:0000256" key="3">
    <source>
        <dbReference type="SAM" id="MobiDB-lite"/>
    </source>
</evidence>
<comment type="similarity">
    <text evidence="1">Belongs to the short-chain dehydrogenases/reductases (SDR) family.</text>
</comment>
<dbReference type="Pfam" id="PF13561">
    <property type="entry name" value="adh_short_C2"/>
    <property type="match status" value="1"/>
</dbReference>
<accession>A0ABR4FSP9</accession>
<evidence type="ECO:0000313" key="5">
    <source>
        <dbReference type="Proteomes" id="UP001610563"/>
    </source>
</evidence>